<evidence type="ECO:0000256" key="13">
    <source>
        <dbReference type="PROSITE-ProRule" id="PRU10141"/>
    </source>
</evidence>
<dbReference type="PROSITE" id="PS50042">
    <property type="entry name" value="CNMP_BINDING_3"/>
    <property type="match status" value="2"/>
</dbReference>
<dbReference type="PROSITE" id="PS00888">
    <property type="entry name" value="CNMP_BINDING_1"/>
    <property type="match status" value="2"/>
</dbReference>
<feature type="compositionally biased region" description="Low complexity" evidence="14">
    <location>
        <begin position="390"/>
        <end position="400"/>
    </location>
</feature>
<dbReference type="InterPro" id="IPR008271">
    <property type="entry name" value="Ser/Thr_kinase_AS"/>
</dbReference>
<evidence type="ECO:0000259" key="15">
    <source>
        <dbReference type="PROSITE" id="PS50011"/>
    </source>
</evidence>
<dbReference type="EMBL" id="CDMZ01000447">
    <property type="protein sequence ID" value="CEM14567.1"/>
    <property type="molecule type" value="Genomic_DNA"/>
</dbReference>
<name>A0A0G4FLC6_9ALVE</name>
<keyword evidence="7 13" id="KW-0547">Nucleotide-binding</keyword>
<evidence type="ECO:0000256" key="1">
    <source>
        <dbReference type="ARBA" id="ARBA00001946"/>
    </source>
</evidence>
<feature type="compositionally biased region" description="Low complexity" evidence="14">
    <location>
        <begin position="947"/>
        <end position="973"/>
    </location>
</feature>
<dbReference type="GO" id="GO:0046872">
    <property type="term" value="F:metal ion binding"/>
    <property type="evidence" value="ECO:0007669"/>
    <property type="project" value="UniProtKB-KW"/>
</dbReference>
<feature type="domain" description="Cyclic nucleotide-binding" evidence="16">
    <location>
        <begin position="33"/>
        <end position="123"/>
    </location>
</feature>
<evidence type="ECO:0000256" key="8">
    <source>
        <dbReference type="ARBA" id="ARBA00022777"/>
    </source>
</evidence>
<feature type="compositionally biased region" description="Basic and acidic residues" evidence="14">
    <location>
        <begin position="900"/>
        <end position="909"/>
    </location>
</feature>
<feature type="region of interest" description="Disordered" evidence="14">
    <location>
        <begin position="252"/>
        <end position="298"/>
    </location>
</feature>
<evidence type="ECO:0000256" key="4">
    <source>
        <dbReference type="ARBA" id="ARBA00022535"/>
    </source>
</evidence>
<evidence type="ECO:0000256" key="6">
    <source>
        <dbReference type="ARBA" id="ARBA00022723"/>
    </source>
</evidence>
<keyword evidence="10" id="KW-0460">Magnesium</keyword>
<dbReference type="Pfam" id="PF00027">
    <property type="entry name" value="cNMP_binding"/>
    <property type="match status" value="1"/>
</dbReference>
<evidence type="ECO:0000256" key="5">
    <source>
        <dbReference type="ARBA" id="ARBA00022679"/>
    </source>
</evidence>
<dbReference type="InterPro" id="IPR017441">
    <property type="entry name" value="Protein_kinase_ATP_BS"/>
</dbReference>
<dbReference type="CDD" id="cd00038">
    <property type="entry name" value="CAP_ED"/>
    <property type="match status" value="2"/>
</dbReference>
<evidence type="ECO:0000256" key="11">
    <source>
        <dbReference type="ARBA" id="ARBA00022992"/>
    </source>
</evidence>
<dbReference type="InterPro" id="IPR011009">
    <property type="entry name" value="Kinase-like_dom_sf"/>
</dbReference>
<evidence type="ECO:0000313" key="17">
    <source>
        <dbReference type="EMBL" id="CEM14567.1"/>
    </source>
</evidence>
<feature type="compositionally biased region" description="Low complexity" evidence="14">
    <location>
        <begin position="266"/>
        <end position="280"/>
    </location>
</feature>
<keyword evidence="8" id="KW-0418">Kinase</keyword>
<dbReference type="GO" id="GO:0004691">
    <property type="term" value="F:cAMP-dependent protein kinase activity"/>
    <property type="evidence" value="ECO:0007669"/>
    <property type="project" value="TreeGrafter"/>
</dbReference>
<dbReference type="Pfam" id="PF00069">
    <property type="entry name" value="Pkinase"/>
    <property type="match status" value="1"/>
</dbReference>
<dbReference type="PANTHER" id="PTHR24353:SF37">
    <property type="entry name" value="CAMP-DEPENDENT PROTEIN KINASE CATALYTIC SUBUNIT PRKX"/>
    <property type="match status" value="1"/>
</dbReference>
<dbReference type="SMART" id="SM00220">
    <property type="entry name" value="S_TKc"/>
    <property type="match status" value="1"/>
</dbReference>
<reference evidence="17" key="1">
    <citation type="submission" date="2014-11" db="EMBL/GenBank/DDBJ databases">
        <authorList>
            <person name="Otto D Thomas"/>
            <person name="Naeem Raeece"/>
        </authorList>
    </citation>
    <scope>NUCLEOTIDE SEQUENCE</scope>
</reference>
<accession>A0A0G4FLC6</accession>
<feature type="binding site" evidence="13">
    <location>
        <position position="609"/>
    </location>
    <ligand>
        <name>ATP</name>
        <dbReference type="ChEBI" id="CHEBI:30616"/>
    </ligand>
</feature>
<dbReference type="InterPro" id="IPR018488">
    <property type="entry name" value="cNMP-bd_CS"/>
</dbReference>
<keyword evidence="3" id="KW-0723">Serine/threonine-protein kinase</keyword>
<feature type="domain" description="Protein kinase" evidence="15">
    <location>
        <begin position="571"/>
        <end position="831"/>
    </location>
</feature>
<dbReference type="InterPro" id="IPR000719">
    <property type="entry name" value="Prot_kinase_dom"/>
</dbReference>
<evidence type="ECO:0000256" key="3">
    <source>
        <dbReference type="ARBA" id="ARBA00022527"/>
    </source>
</evidence>
<keyword evidence="9 13" id="KW-0067">ATP-binding</keyword>
<dbReference type="GO" id="GO:0030553">
    <property type="term" value="F:cGMP binding"/>
    <property type="evidence" value="ECO:0007669"/>
    <property type="project" value="UniProtKB-KW"/>
</dbReference>
<sequence length="973" mass="104833">MYVQALRNALRRADKENASHRRLTDTELIRSVIGKSVSEKQISQLLSQMERRSFKARQEVVVLGDVATEVLLLASGKIAVLGAKESVLAEGAFVGNCSPASKTLQTSTALAVNKATCLVISKKEVLEGKSKVFQLFRRAMLKSVVESAGIDWMHFMDSHKQGAIAEAWEICSLSAGEYIFKNGAPPTMALLMEGEGELVGVEGPPPAVNRGRRVSLPAVDQPEAVGAHAPHAPTLPAMHPAFVLEALQQSEAAGASGPHGDGGGARRQSVGSVVASSARGGRQRRDEMKQKGLMKTMPAGGFEQLRRSTRFSMDLLPLSRAQSNEDNPNPGTTMALETPRLLYGDPLAASFRMQGESGAGGPSGGIGPRSKSMGNLIALQKQLTAGALDTSDISSLASSSPEDEEKKEKGEELEVKGKAGSGFPSPSGRGGHTGCERKMEPGELYGAEFFLRDLVRTQMVEKVAHAKYEKGENVVVEGEVADDLFFIYSGRVRVSKGGKHVRYVGKFDYFGERPLLNKEKNTARLRTATCTAEEDTVCLVLGYRDFEEVLSGLDSLFRERTELQDLKVEDLAINNKLGEGSYGAVFSVKSKAEASKSQTGKSQMQLALKTIQRQGLDRGARKAVLLERDRLMENWHPCVLTGVATVRGAHFLFFVSELLQGGDLFSAIREIGHLTGEQSRFFAASIALGLEYIHDSGYLYRDLKPENVMLDGEGFVKLVDFGTCKRTARTYTLVGTPEYLAPEVIMGKGYGKGVDWWALGVCIYEFVCGPLPFGYKCEGHLDLFKEILYKPLDFPAHVLDEPAKAVMSRLLEKSPAVRLNSAEEVKAQPFFEPVNWQAILSRSISPPFVPSVDETAKGQGEPRIASKGQIMQDLKRAAELRAPEDVSQSVSQSDSAAAAQERKGKETKLDSNAPPPSSGDPCSPTTSSPSSGDPCSSTTPPPSLGDPCSSSAPPPSSGASCSSTTTTPTVRKH</sequence>
<feature type="domain" description="Cyclic nucleotide-binding" evidence="16">
    <location>
        <begin position="456"/>
        <end position="562"/>
    </location>
</feature>
<protein>
    <recommendedName>
        <fullName evidence="12">cGMP-dependent protein kinase</fullName>
    </recommendedName>
</protein>
<comment type="cofactor">
    <cofactor evidence="1">
        <name>Mg(2+)</name>
        <dbReference type="ChEBI" id="CHEBI:18420"/>
    </cofactor>
</comment>
<keyword evidence="11" id="KW-0142">cGMP-binding</keyword>
<gene>
    <name evidence="17" type="ORF">Cvel_17529.t1.CR1</name>
</gene>
<dbReference type="GO" id="GO:0005952">
    <property type="term" value="C:cAMP-dependent protein kinase complex"/>
    <property type="evidence" value="ECO:0007669"/>
    <property type="project" value="TreeGrafter"/>
</dbReference>
<feature type="compositionally biased region" description="Basic and acidic residues" evidence="14">
    <location>
        <begin position="404"/>
        <end position="417"/>
    </location>
</feature>
<dbReference type="AlphaFoldDB" id="A0A0G4FLC6"/>
<feature type="compositionally biased region" description="Low complexity" evidence="14">
    <location>
        <begin position="919"/>
        <end position="938"/>
    </location>
</feature>
<dbReference type="GO" id="GO:0005524">
    <property type="term" value="F:ATP binding"/>
    <property type="evidence" value="ECO:0007669"/>
    <property type="project" value="UniProtKB-UniRule"/>
</dbReference>
<evidence type="ECO:0000256" key="2">
    <source>
        <dbReference type="ARBA" id="ARBA00022490"/>
    </source>
</evidence>
<keyword evidence="6" id="KW-0479">Metal-binding</keyword>
<dbReference type="InterPro" id="IPR000595">
    <property type="entry name" value="cNMP-bd_dom"/>
</dbReference>
<dbReference type="SUPFAM" id="SSF51206">
    <property type="entry name" value="cAMP-binding domain-like"/>
    <property type="match status" value="2"/>
</dbReference>
<dbReference type="VEuPathDB" id="CryptoDB:Cvel_17529"/>
<keyword evidence="5" id="KW-0808">Transferase</keyword>
<dbReference type="PROSITE" id="PS00108">
    <property type="entry name" value="PROTEIN_KINASE_ST"/>
    <property type="match status" value="1"/>
</dbReference>
<feature type="compositionally biased region" description="Low complexity" evidence="14">
    <location>
        <begin position="885"/>
        <end position="899"/>
    </location>
</feature>
<dbReference type="InterPro" id="IPR014710">
    <property type="entry name" value="RmlC-like_jellyroll"/>
</dbReference>
<dbReference type="Gene3D" id="1.10.510.10">
    <property type="entry name" value="Transferase(Phosphotransferase) domain 1"/>
    <property type="match status" value="1"/>
</dbReference>
<evidence type="ECO:0000259" key="16">
    <source>
        <dbReference type="PROSITE" id="PS50042"/>
    </source>
</evidence>
<evidence type="ECO:0000256" key="12">
    <source>
        <dbReference type="ARBA" id="ARBA00024113"/>
    </source>
</evidence>
<dbReference type="Gene3D" id="3.30.200.20">
    <property type="entry name" value="Phosphorylase Kinase, domain 1"/>
    <property type="match status" value="1"/>
</dbReference>
<evidence type="ECO:0000256" key="14">
    <source>
        <dbReference type="SAM" id="MobiDB-lite"/>
    </source>
</evidence>
<dbReference type="PROSITE" id="PS00107">
    <property type="entry name" value="PROTEIN_KINASE_ATP"/>
    <property type="match status" value="1"/>
</dbReference>
<evidence type="ECO:0000256" key="10">
    <source>
        <dbReference type="ARBA" id="ARBA00022842"/>
    </source>
</evidence>
<keyword evidence="2" id="KW-0963">Cytoplasm</keyword>
<dbReference type="Gene3D" id="2.60.120.10">
    <property type="entry name" value="Jelly Rolls"/>
    <property type="match status" value="2"/>
</dbReference>
<dbReference type="PROSITE" id="PS50011">
    <property type="entry name" value="PROTEIN_KINASE_DOM"/>
    <property type="match status" value="1"/>
</dbReference>
<dbReference type="PANTHER" id="PTHR24353">
    <property type="entry name" value="CYCLIC NUCLEOTIDE-DEPENDENT PROTEIN KINASE"/>
    <property type="match status" value="1"/>
</dbReference>
<feature type="region of interest" description="Disordered" evidence="14">
    <location>
        <begin position="390"/>
        <end position="438"/>
    </location>
</feature>
<proteinExistence type="predicted"/>
<dbReference type="SMART" id="SM00100">
    <property type="entry name" value="cNMP"/>
    <property type="match status" value="2"/>
</dbReference>
<keyword evidence="4" id="KW-0140">cGMP</keyword>
<evidence type="ECO:0000256" key="9">
    <source>
        <dbReference type="ARBA" id="ARBA00022840"/>
    </source>
</evidence>
<dbReference type="InterPro" id="IPR018490">
    <property type="entry name" value="cNMP-bd_dom_sf"/>
</dbReference>
<feature type="region of interest" description="Disordered" evidence="14">
    <location>
        <begin position="879"/>
        <end position="973"/>
    </location>
</feature>
<organism evidence="17">
    <name type="scientific">Chromera velia CCMP2878</name>
    <dbReference type="NCBI Taxonomy" id="1169474"/>
    <lineage>
        <taxon>Eukaryota</taxon>
        <taxon>Sar</taxon>
        <taxon>Alveolata</taxon>
        <taxon>Colpodellida</taxon>
        <taxon>Chromeraceae</taxon>
        <taxon>Chromera</taxon>
    </lineage>
</organism>
<evidence type="ECO:0000256" key="7">
    <source>
        <dbReference type="ARBA" id="ARBA00022741"/>
    </source>
</evidence>
<dbReference type="SUPFAM" id="SSF56112">
    <property type="entry name" value="Protein kinase-like (PK-like)"/>
    <property type="match status" value="1"/>
</dbReference>